<keyword evidence="4" id="KW-1185">Reference proteome</keyword>
<protein>
    <submittedName>
        <fullName evidence="3">Type I phosphodiesterase / nucleotide pyrophosphatase</fullName>
    </submittedName>
</protein>
<sequence length="373" mass="40599" precursor="true">MLLRRLLLCATFALPVVNAVAWAGAADHVIQISVDGLRPDLLQTLIDRGDAPNFQRFQSEGAWTNNARTDATDATTLPNHTTMLTGRPVSRPPGMPSQTEHGWDVNAGPPPPTLTLHNHTTPEYYKASTFDMAHDAGLSTALFVSKHKFVIYDQSYDETNGADHANGRDKIDTYGGHNNILTMQRQLLDELGDNRFNYTFVHYDYPDHAGHQYGWGSDGWNESVVWVDGYLGELFDLIENDPVLNGVTTIVLSADHGGTGNSHSDLTKVTNYRTPFYAWGAGVGRGDLYAMNDLTRVDPLEAHPGYDAIGQPIRNGDGANLALSLLGLGPIPGSLINASQELRLAIPEPASIGLLIVAAGLGATRRPPTRRRQ</sequence>
<dbReference type="AlphaFoldDB" id="A0A5C5ZMK8"/>
<accession>A0A5C5ZMK8</accession>
<dbReference type="Pfam" id="PF01663">
    <property type="entry name" value="Phosphodiest"/>
    <property type="match status" value="1"/>
</dbReference>
<feature type="chain" id="PRO_5022764506" evidence="2">
    <location>
        <begin position="22"/>
        <end position="373"/>
    </location>
</feature>
<dbReference type="PANTHER" id="PTHR10151:SF120">
    <property type="entry name" value="BIS(5'-ADENOSYL)-TRIPHOSPHATASE"/>
    <property type="match status" value="1"/>
</dbReference>
<dbReference type="InterPro" id="IPR017850">
    <property type="entry name" value="Alkaline_phosphatase_core_sf"/>
</dbReference>
<feature type="region of interest" description="Disordered" evidence="1">
    <location>
        <begin position="72"/>
        <end position="98"/>
    </location>
</feature>
<dbReference type="OrthoDB" id="279982at2"/>
<evidence type="ECO:0000256" key="2">
    <source>
        <dbReference type="SAM" id="SignalP"/>
    </source>
</evidence>
<dbReference type="SUPFAM" id="SSF53649">
    <property type="entry name" value="Alkaline phosphatase-like"/>
    <property type="match status" value="1"/>
</dbReference>
<dbReference type="Gene3D" id="3.40.720.10">
    <property type="entry name" value="Alkaline Phosphatase, subunit A"/>
    <property type="match status" value="1"/>
</dbReference>
<dbReference type="EMBL" id="SJPQ01000002">
    <property type="protein sequence ID" value="TWT88649.1"/>
    <property type="molecule type" value="Genomic_DNA"/>
</dbReference>
<proteinExistence type="predicted"/>
<keyword evidence="2" id="KW-0732">Signal</keyword>
<dbReference type="GO" id="GO:0016787">
    <property type="term" value="F:hydrolase activity"/>
    <property type="evidence" value="ECO:0007669"/>
    <property type="project" value="UniProtKB-ARBA"/>
</dbReference>
<dbReference type="PANTHER" id="PTHR10151">
    <property type="entry name" value="ECTONUCLEOTIDE PYROPHOSPHATASE/PHOSPHODIESTERASE"/>
    <property type="match status" value="1"/>
</dbReference>
<reference evidence="3 4" key="1">
    <citation type="submission" date="2019-02" db="EMBL/GenBank/DDBJ databases">
        <title>Deep-cultivation of Planctomycetes and their phenomic and genomic characterization uncovers novel biology.</title>
        <authorList>
            <person name="Wiegand S."/>
            <person name="Jogler M."/>
            <person name="Boedeker C."/>
            <person name="Pinto D."/>
            <person name="Vollmers J."/>
            <person name="Rivas-Marin E."/>
            <person name="Kohn T."/>
            <person name="Peeters S.H."/>
            <person name="Heuer A."/>
            <person name="Rast P."/>
            <person name="Oberbeckmann S."/>
            <person name="Bunk B."/>
            <person name="Jeske O."/>
            <person name="Meyerdierks A."/>
            <person name="Storesund J.E."/>
            <person name="Kallscheuer N."/>
            <person name="Luecker S."/>
            <person name="Lage O.M."/>
            <person name="Pohl T."/>
            <person name="Merkel B.J."/>
            <person name="Hornburger P."/>
            <person name="Mueller R.-W."/>
            <person name="Bruemmer F."/>
            <person name="Labrenz M."/>
            <person name="Spormann A.M."/>
            <person name="Op Den Camp H."/>
            <person name="Overmann J."/>
            <person name="Amann R."/>
            <person name="Jetten M.S.M."/>
            <person name="Mascher T."/>
            <person name="Medema M.H."/>
            <person name="Devos D.P."/>
            <person name="Kaster A.-K."/>
            <person name="Ovreas L."/>
            <person name="Rohde M."/>
            <person name="Galperin M.Y."/>
            <person name="Jogler C."/>
        </authorList>
    </citation>
    <scope>NUCLEOTIDE SEQUENCE [LARGE SCALE GENOMIC DNA]</scope>
    <source>
        <strain evidence="3 4">Mal64</strain>
    </source>
</reference>
<feature type="signal peptide" evidence="2">
    <location>
        <begin position="1"/>
        <end position="21"/>
    </location>
</feature>
<organism evidence="3 4">
    <name type="scientific">Pseudobythopirellula maris</name>
    <dbReference type="NCBI Taxonomy" id="2527991"/>
    <lineage>
        <taxon>Bacteria</taxon>
        <taxon>Pseudomonadati</taxon>
        <taxon>Planctomycetota</taxon>
        <taxon>Planctomycetia</taxon>
        <taxon>Pirellulales</taxon>
        <taxon>Lacipirellulaceae</taxon>
        <taxon>Pseudobythopirellula</taxon>
    </lineage>
</organism>
<dbReference type="InterPro" id="IPR002591">
    <property type="entry name" value="Phosphodiest/P_Trfase"/>
</dbReference>
<evidence type="ECO:0000313" key="3">
    <source>
        <dbReference type="EMBL" id="TWT88649.1"/>
    </source>
</evidence>
<gene>
    <name evidence="3" type="ORF">Mal64_21360</name>
</gene>
<dbReference type="Proteomes" id="UP000315440">
    <property type="component" value="Unassembled WGS sequence"/>
</dbReference>
<evidence type="ECO:0000313" key="4">
    <source>
        <dbReference type="Proteomes" id="UP000315440"/>
    </source>
</evidence>
<evidence type="ECO:0000256" key="1">
    <source>
        <dbReference type="SAM" id="MobiDB-lite"/>
    </source>
</evidence>
<name>A0A5C5ZMK8_9BACT</name>
<comment type="caution">
    <text evidence="3">The sequence shown here is derived from an EMBL/GenBank/DDBJ whole genome shotgun (WGS) entry which is preliminary data.</text>
</comment>